<feature type="compositionally biased region" description="Basic and acidic residues" evidence="1">
    <location>
        <begin position="1"/>
        <end position="15"/>
    </location>
</feature>
<gene>
    <name evidence="2" type="ORF">AB2B41_07315</name>
</gene>
<sequence length="247" mass="24888">MTKSDRIKRPVPERTKPKRGVLGALGQSDAMLGNGMDHSTPETGGHPLGPGFADTRGADPLGLIDEGVRAASDLVDAHIRQGEETAARLGKATGAISAAQGDVTGLLTGLVRAYSDVASVWVDIVGSLAHKLDGSGQSKAEAPAATAALPAPGLSIASQGRVEASIEMFRPAPGVTPQPLIAQTAEGAAQITDVSFQPGMAGTAGMIRLSVPGGQAPGTYHGLLLSTADQRPAGVITLTVLAPEATP</sequence>
<reference evidence="2 3" key="1">
    <citation type="submission" date="2024-07" db="EMBL/GenBank/DDBJ databases">
        <title>Marimonas sp.nov., isolated from tidal-flat sediment.</title>
        <authorList>
            <person name="Jayan J.N."/>
            <person name="Lee S.S."/>
        </authorList>
    </citation>
    <scope>NUCLEOTIDE SEQUENCE [LARGE SCALE GENOMIC DNA]</scope>
    <source>
        <strain evidence="2 3">MJW-29</strain>
    </source>
</reference>
<dbReference type="EMBL" id="JBFNXX010000004">
    <property type="protein sequence ID" value="MEW9919405.1"/>
    <property type="molecule type" value="Genomic_DNA"/>
</dbReference>
<organism evidence="2 3">
    <name type="scientific">Sulfitobacter sediminis</name>
    <dbReference type="NCBI Taxonomy" id="3234186"/>
    <lineage>
        <taxon>Bacteria</taxon>
        <taxon>Pseudomonadati</taxon>
        <taxon>Pseudomonadota</taxon>
        <taxon>Alphaproteobacteria</taxon>
        <taxon>Rhodobacterales</taxon>
        <taxon>Roseobacteraceae</taxon>
        <taxon>Sulfitobacter</taxon>
    </lineage>
</organism>
<dbReference type="RefSeq" id="WP_367877108.1">
    <property type="nucleotide sequence ID" value="NZ_JBFNXX010000004.1"/>
</dbReference>
<keyword evidence="3" id="KW-1185">Reference proteome</keyword>
<accession>A0ABV3RK98</accession>
<protein>
    <submittedName>
        <fullName evidence="2">Uncharacterized protein</fullName>
    </submittedName>
</protein>
<name>A0ABV3RK98_9RHOB</name>
<evidence type="ECO:0000313" key="3">
    <source>
        <dbReference type="Proteomes" id="UP001556098"/>
    </source>
</evidence>
<dbReference type="Proteomes" id="UP001556098">
    <property type="component" value="Unassembled WGS sequence"/>
</dbReference>
<evidence type="ECO:0000313" key="2">
    <source>
        <dbReference type="EMBL" id="MEW9919405.1"/>
    </source>
</evidence>
<evidence type="ECO:0000256" key="1">
    <source>
        <dbReference type="SAM" id="MobiDB-lite"/>
    </source>
</evidence>
<feature type="region of interest" description="Disordered" evidence="1">
    <location>
        <begin position="1"/>
        <end position="60"/>
    </location>
</feature>
<comment type="caution">
    <text evidence="2">The sequence shown here is derived from an EMBL/GenBank/DDBJ whole genome shotgun (WGS) entry which is preliminary data.</text>
</comment>
<proteinExistence type="predicted"/>